<protein>
    <recommendedName>
        <fullName evidence="3">Rab-GAP TBC domain-containing protein</fullName>
    </recommendedName>
</protein>
<evidence type="ECO:0008006" key="3">
    <source>
        <dbReference type="Google" id="ProtNLM"/>
    </source>
</evidence>
<reference evidence="1" key="1">
    <citation type="submission" date="2019-12" db="EMBL/GenBank/DDBJ databases">
        <title>Genome sequencing and annotation of Brassica cretica.</title>
        <authorList>
            <person name="Studholme D.J."/>
            <person name="Sarris P."/>
        </authorList>
    </citation>
    <scope>NUCLEOTIDE SEQUENCE</scope>
    <source>
        <strain evidence="1">PFS-109/04</strain>
        <tissue evidence="1">Leaf</tissue>
    </source>
</reference>
<dbReference type="InterPro" id="IPR035969">
    <property type="entry name" value="Rab-GAP_TBC_sf"/>
</dbReference>
<proteinExistence type="predicted"/>
<dbReference type="Proteomes" id="UP000712600">
    <property type="component" value="Unassembled WGS sequence"/>
</dbReference>
<accession>A0A8S9RLU4</accession>
<dbReference type="AlphaFoldDB" id="A0A8S9RLU4"/>
<sequence>MVRKKASEWFNSTMWSAPPPPLSFNDDDGHSPATKMNEKCSFRRGLFPPSSSLSGCQLSKKLINMKEMRSSSLQSLSDSPGIRSTVWKVLLGYLTPERSLWSTELKQKRSQYKHYKDELLTTSELNNTPLRAKRSQESIVYVGNPDPQFLFSVNCSYLKNFFGNV</sequence>
<dbReference type="SUPFAM" id="SSF47923">
    <property type="entry name" value="Ypt/Rab-GAP domain of gyp1p"/>
    <property type="match status" value="1"/>
</dbReference>
<comment type="caution">
    <text evidence="1">The sequence shown here is derived from an EMBL/GenBank/DDBJ whole genome shotgun (WGS) entry which is preliminary data.</text>
</comment>
<dbReference type="EMBL" id="QGKX02000095">
    <property type="protein sequence ID" value="KAF3574238.1"/>
    <property type="molecule type" value="Genomic_DNA"/>
</dbReference>
<evidence type="ECO:0000313" key="1">
    <source>
        <dbReference type="EMBL" id="KAF3574238.1"/>
    </source>
</evidence>
<name>A0A8S9RLU4_BRACR</name>
<gene>
    <name evidence="1" type="ORF">F2Q69_00058982</name>
</gene>
<organism evidence="1 2">
    <name type="scientific">Brassica cretica</name>
    <name type="common">Mustard</name>
    <dbReference type="NCBI Taxonomy" id="69181"/>
    <lineage>
        <taxon>Eukaryota</taxon>
        <taxon>Viridiplantae</taxon>
        <taxon>Streptophyta</taxon>
        <taxon>Embryophyta</taxon>
        <taxon>Tracheophyta</taxon>
        <taxon>Spermatophyta</taxon>
        <taxon>Magnoliopsida</taxon>
        <taxon>eudicotyledons</taxon>
        <taxon>Gunneridae</taxon>
        <taxon>Pentapetalae</taxon>
        <taxon>rosids</taxon>
        <taxon>malvids</taxon>
        <taxon>Brassicales</taxon>
        <taxon>Brassicaceae</taxon>
        <taxon>Brassiceae</taxon>
        <taxon>Brassica</taxon>
    </lineage>
</organism>
<evidence type="ECO:0000313" key="2">
    <source>
        <dbReference type="Proteomes" id="UP000712600"/>
    </source>
</evidence>